<organism evidence="24 25">
    <name type="scientific">Eleutherodactylus coqui</name>
    <name type="common">Puerto Rican coqui</name>
    <dbReference type="NCBI Taxonomy" id="57060"/>
    <lineage>
        <taxon>Eukaryota</taxon>
        <taxon>Metazoa</taxon>
        <taxon>Chordata</taxon>
        <taxon>Craniata</taxon>
        <taxon>Vertebrata</taxon>
        <taxon>Euteleostomi</taxon>
        <taxon>Amphibia</taxon>
        <taxon>Batrachia</taxon>
        <taxon>Anura</taxon>
        <taxon>Neobatrachia</taxon>
        <taxon>Hyloidea</taxon>
        <taxon>Eleutherodactylidae</taxon>
        <taxon>Eleutherodactylinae</taxon>
        <taxon>Eleutherodactylus</taxon>
        <taxon>Eleutherodactylus</taxon>
    </lineage>
</organism>
<keyword evidence="5" id="KW-0963">Cytoplasm</keyword>
<dbReference type="InterPro" id="IPR029063">
    <property type="entry name" value="SAM-dependent_MTases_sf"/>
</dbReference>
<name>A0A8J6EZU3_ELECQ</name>
<evidence type="ECO:0000256" key="10">
    <source>
        <dbReference type="ARBA" id="ARBA00023015"/>
    </source>
</evidence>
<evidence type="ECO:0000256" key="4">
    <source>
        <dbReference type="ARBA" id="ARBA00018517"/>
    </source>
</evidence>
<dbReference type="AlphaFoldDB" id="A0A8J6EZU3"/>
<evidence type="ECO:0000256" key="22">
    <source>
        <dbReference type="ARBA" id="ARBA00081504"/>
    </source>
</evidence>
<evidence type="ECO:0000313" key="25">
    <source>
        <dbReference type="Proteomes" id="UP000770717"/>
    </source>
</evidence>
<evidence type="ECO:0000256" key="7">
    <source>
        <dbReference type="ARBA" id="ARBA00022603"/>
    </source>
</evidence>
<keyword evidence="6" id="KW-0597">Phosphoprotein</keyword>
<feature type="compositionally biased region" description="Low complexity" evidence="23">
    <location>
        <begin position="483"/>
        <end position="496"/>
    </location>
</feature>
<comment type="catalytic activity">
    <reaction evidence="16">
        <text>a 5'-end (N(2),N(7)-dimethyl 5'-triphosphoguanosine)-ribonucleoside in snRNA + S-adenosyl-L-methionine = a 5'-end (N(2),N(2),N(7)-trimethyl 5'-triphosphoguanosine)-ribonucleoside in snRNA + S-adenosyl-L-homocysteine + H(+)</text>
        <dbReference type="Rhea" id="RHEA:78479"/>
        <dbReference type="Rhea" id="RHEA-COMP:19087"/>
        <dbReference type="Rhea" id="RHEA-COMP:19089"/>
        <dbReference type="ChEBI" id="CHEBI:15378"/>
        <dbReference type="ChEBI" id="CHEBI:57856"/>
        <dbReference type="ChEBI" id="CHEBI:59789"/>
        <dbReference type="ChEBI" id="CHEBI:167623"/>
        <dbReference type="ChEBI" id="CHEBI:172880"/>
    </reaction>
    <physiologicalReaction direction="left-to-right" evidence="16">
        <dbReference type="Rhea" id="RHEA:78480"/>
    </physiologicalReaction>
</comment>
<keyword evidence="12" id="KW-0539">Nucleus</keyword>
<sequence length="791" mass="88625">MLCVEWNQVAEMCLYLDDLEDDSRIICLCSRAFFNDRNLYYLGLKGVDSNFGDYEEAEKDELEELEVSNVSDVAAEEGDVDSEAELMLQMGLPVQFGGSSFEKNFVPLETRAKEHKIRKKKKKKAKCSKDLRESIKEAIDGIDEVCEDHASTSIDQTDMEESPATTGESATDVNLSSQEGWEQYWNQYGQGLLWQGWITKHKEPDIPSDYYNSEPWNCSTTKEEWAVHYNESYWHYYQEFEYWAQQGWTFDGLGDCEGKAAQVGHPAPSVQSTNHTLHMPSTSTESIDCLSDCVTGLKNINLDLKEMERDSKPLSVIYESLPLQNPESLEAHCPCDPGESEPRDVGSADRDASSGHADPSQPVSQLSKNPLLGGQVPINERSDDDDDDEPPECKQAKIKRRYGGISHFKHRTLRYLEKGIKHRSHFLDMHRPVKNVHIFFSEDSEVKPIKSKTVNKVKNFLKGLGDPTGDVLNEKVPLPNVEDSPSSSDSDCVDQSNASESTGDGSSQSKETNSTLTSNSIWCSDCATSAEQPSDTRQLFSLQIPDYLQVEAEDLDNVGDKCKKKKKKQKKKVQSLPPEIAADPHLAKYWAQRYRLFSRFDEGIKLDEEGWFSVTPEKIAEHIAYRVRQCISGAVVVDAFCGVGGNAIQFALAGMHVIAVDIDPVKLDLAYNNALVYGVADRIELICADFMCIARDLKADAVFLSPPWGGPDYVSAETFDIKTMMSPDGYPLQALSQQITKNIIYFVPRNTDVEQVASLAGPGGQVEIEQNFLNKKLKTMTVYFGDLIRKL</sequence>
<keyword evidence="10" id="KW-0805">Transcription regulation</keyword>
<evidence type="ECO:0000256" key="8">
    <source>
        <dbReference type="ARBA" id="ARBA00022679"/>
    </source>
</evidence>
<evidence type="ECO:0000256" key="21">
    <source>
        <dbReference type="ARBA" id="ARBA00079339"/>
    </source>
</evidence>
<comment type="subcellular location">
    <subcellularLocation>
        <location evidence="2">Cytoplasm</location>
    </subcellularLocation>
    <subcellularLocation>
        <location evidence="1">Nucleus</location>
        <location evidence="1">Cajal body</location>
    </subcellularLocation>
    <subcellularLocation>
        <location evidence="3">Nucleus</location>
        <location evidence="3">Nucleolus</location>
    </subcellularLocation>
</comment>
<comment type="catalytic activity">
    <reaction evidence="14">
        <text>a 5'-end (N(2),N(7)-dimethyl 5'-triphosphoguanosine)-ribonucleoside in snoRNA + S-adenosyl-L-methionine = a 5'-end (N(2),N(2),N(7)-trimethyl 5'-triphosphoguanosine)-ribonucleoside in snoRNA + S-adenosyl-L-homocysteine + H(+)</text>
        <dbReference type="Rhea" id="RHEA:78507"/>
        <dbReference type="Rhea" id="RHEA-COMP:19088"/>
        <dbReference type="Rhea" id="RHEA-COMP:19090"/>
        <dbReference type="ChEBI" id="CHEBI:15378"/>
        <dbReference type="ChEBI" id="CHEBI:57856"/>
        <dbReference type="ChEBI" id="CHEBI:59789"/>
        <dbReference type="ChEBI" id="CHEBI:167623"/>
        <dbReference type="ChEBI" id="CHEBI:172880"/>
    </reaction>
    <physiologicalReaction direction="left-to-right" evidence="14">
        <dbReference type="Rhea" id="RHEA:78508"/>
    </physiologicalReaction>
</comment>
<feature type="region of interest" description="Disordered" evidence="23">
    <location>
        <begin position="466"/>
        <end position="514"/>
    </location>
</feature>
<dbReference type="OrthoDB" id="194443at2759"/>
<evidence type="ECO:0000256" key="2">
    <source>
        <dbReference type="ARBA" id="ARBA00004496"/>
    </source>
</evidence>
<evidence type="ECO:0000256" key="23">
    <source>
        <dbReference type="SAM" id="MobiDB-lite"/>
    </source>
</evidence>
<feature type="compositionally biased region" description="Polar residues" evidence="23">
    <location>
        <begin position="497"/>
        <end position="514"/>
    </location>
</feature>
<dbReference type="GO" id="GO:0005730">
    <property type="term" value="C:nucleolus"/>
    <property type="evidence" value="ECO:0007669"/>
    <property type="project" value="UniProtKB-SubCell"/>
</dbReference>
<evidence type="ECO:0000256" key="14">
    <source>
        <dbReference type="ARBA" id="ARBA00047418"/>
    </source>
</evidence>
<dbReference type="Proteomes" id="UP000770717">
    <property type="component" value="Unassembled WGS sequence"/>
</dbReference>
<evidence type="ECO:0000313" key="24">
    <source>
        <dbReference type="EMBL" id="KAG9478812.1"/>
    </source>
</evidence>
<evidence type="ECO:0000256" key="6">
    <source>
        <dbReference type="ARBA" id="ARBA00022553"/>
    </source>
</evidence>
<comment type="subunit">
    <text evidence="20">May form homooligomers. Interacts with CREBBP/CBP, EED/WAIT1, EP300/P300, NCOA6/PRIP, PPARBP/PBP and SMN.</text>
</comment>
<dbReference type="Gene3D" id="3.40.50.150">
    <property type="entry name" value="Vaccinia Virus protein VP39"/>
    <property type="match status" value="1"/>
</dbReference>
<dbReference type="GO" id="GO:0015030">
    <property type="term" value="C:Cajal body"/>
    <property type="evidence" value="ECO:0007669"/>
    <property type="project" value="UniProtKB-SubCell"/>
</dbReference>
<feature type="compositionally biased region" description="Polar residues" evidence="23">
    <location>
        <begin position="163"/>
        <end position="175"/>
    </location>
</feature>
<feature type="compositionally biased region" description="Basic and acidic residues" evidence="23">
    <location>
        <begin position="340"/>
        <end position="353"/>
    </location>
</feature>
<feature type="region of interest" description="Disordered" evidence="23">
    <location>
        <begin position="153"/>
        <end position="175"/>
    </location>
</feature>
<evidence type="ECO:0000256" key="12">
    <source>
        <dbReference type="ARBA" id="ARBA00023242"/>
    </source>
</evidence>
<dbReference type="CDD" id="cd02440">
    <property type="entry name" value="AdoMet_MTases"/>
    <property type="match status" value="1"/>
</dbReference>
<evidence type="ECO:0000256" key="3">
    <source>
        <dbReference type="ARBA" id="ARBA00004604"/>
    </source>
</evidence>
<evidence type="ECO:0000256" key="13">
    <source>
        <dbReference type="ARBA" id="ARBA00025783"/>
    </source>
</evidence>
<comment type="catalytic activity">
    <reaction evidence="15">
        <text>a 5'-end (N(7)-methyl 5'-triphosphoguanosine)-ribonucleoside in snoRNA + S-adenosyl-L-methionine = a 5'-end (N(2),N(7)-dimethyl 5'-triphosphoguanosine)-ribonucleoside in snoRNA + S-adenosyl-L-homocysteine + H(+)</text>
        <dbReference type="Rhea" id="RHEA:78475"/>
        <dbReference type="Rhea" id="RHEA-COMP:19086"/>
        <dbReference type="Rhea" id="RHEA-COMP:19088"/>
        <dbReference type="ChEBI" id="CHEBI:15378"/>
        <dbReference type="ChEBI" id="CHEBI:57856"/>
        <dbReference type="ChEBI" id="CHEBI:59789"/>
        <dbReference type="ChEBI" id="CHEBI:156461"/>
        <dbReference type="ChEBI" id="CHEBI:172880"/>
    </reaction>
    <physiologicalReaction direction="left-to-right" evidence="15">
        <dbReference type="Rhea" id="RHEA:78476"/>
    </physiologicalReaction>
</comment>
<accession>A0A8J6EZU3</accession>
<evidence type="ECO:0000256" key="17">
    <source>
        <dbReference type="ARBA" id="ARBA00049075"/>
    </source>
</evidence>
<evidence type="ECO:0000256" key="1">
    <source>
        <dbReference type="ARBA" id="ARBA00004408"/>
    </source>
</evidence>
<keyword evidence="25" id="KW-1185">Reference proteome</keyword>
<evidence type="ECO:0000256" key="15">
    <source>
        <dbReference type="ARBA" id="ARBA00048740"/>
    </source>
</evidence>
<evidence type="ECO:0000256" key="11">
    <source>
        <dbReference type="ARBA" id="ARBA00023163"/>
    </source>
</evidence>
<evidence type="ECO:0000256" key="20">
    <source>
        <dbReference type="ARBA" id="ARBA00064494"/>
    </source>
</evidence>
<dbReference type="GO" id="GO:0071164">
    <property type="term" value="F:RNA cap trimethylguanosine synthase activity"/>
    <property type="evidence" value="ECO:0007669"/>
    <property type="project" value="TreeGrafter"/>
</dbReference>
<keyword evidence="11" id="KW-0804">Transcription</keyword>
<comment type="catalytic activity">
    <reaction evidence="17">
        <text>a 5'-end (N(7)-methyl 5'-triphosphoguanosine)-ribonucleoside in snRNA + S-adenosyl-L-methionine = a 5'-end (N(2),N(7)-dimethyl 5'-triphosphoguanosine)-ribonucleoside in snRNA + S-adenosyl-L-homocysteine + H(+)</text>
        <dbReference type="Rhea" id="RHEA:78471"/>
        <dbReference type="Rhea" id="RHEA-COMP:19085"/>
        <dbReference type="Rhea" id="RHEA-COMP:19087"/>
        <dbReference type="ChEBI" id="CHEBI:15378"/>
        <dbReference type="ChEBI" id="CHEBI:57856"/>
        <dbReference type="ChEBI" id="CHEBI:59789"/>
        <dbReference type="ChEBI" id="CHEBI:156461"/>
        <dbReference type="ChEBI" id="CHEBI:172880"/>
    </reaction>
    <physiologicalReaction direction="left-to-right" evidence="17">
        <dbReference type="Rhea" id="RHEA:78472"/>
    </physiologicalReaction>
</comment>
<reference evidence="24" key="1">
    <citation type="thesis" date="2020" institute="ProQuest LLC" country="789 East Eisenhower Parkway, Ann Arbor, MI, USA">
        <title>Comparative Genomics and Chromosome Evolution.</title>
        <authorList>
            <person name="Mudd A.B."/>
        </authorList>
    </citation>
    <scope>NUCLEOTIDE SEQUENCE</scope>
    <source>
        <strain evidence="24">HN-11 Male</strain>
        <tissue evidence="24">Kidney and liver</tissue>
    </source>
</reference>
<evidence type="ECO:0000256" key="9">
    <source>
        <dbReference type="ARBA" id="ARBA00022691"/>
    </source>
</evidence>
<comment type="caution">
    <text evidence="24">The sequence shown here is derived from an EMBL/GenBank/DDBJ whole genome shotgun (WGS) entry which is preliminary data.</text>
</comment>
<comment type="function">
    <text evidence="19">Catalyzes the 2 serial methylation steps for the conversion of the 7-monomethylguanosine (m(7)G) caps of snRNAs and snoRNAs to a 2,2,7-trimethylguanosine (m(2,2,7)G) cap structure. The enzyme is specific for guanine, and N7 methylation must precede N2 methylation. Hypermethylation of the m7G cap of U snRNAs leads to their concentration in nuclear foci, their colocalization with coilin and the formation of canonical Cajal bodies (CBs). Plays a role in transcriptional regulation.</text>
</comment>
<dbReference type="PANTHER" id="PTHR14741">
    <property type="entry name" value="S-ADENOSYLMETHIONINE-DEPENDENT METHYLTRANSFERASE RELATED"/>
    <property type="match status" value="1"/>
</dbReference>
<comment type="similarity">
    <text evidence="13">Belongs to the methyltransferase superfamily. Trimethylguanosine synthase family.</text>
</comment>
<dbReference type="Pfam" id="PF09445">
    <property type="entry name" value="Methyltransf_15"/>
    <property type="match status" value="1"/>
</dbReference>
<dbReference type="FunFam" id="3.40.50.150:FF:000066">
    <property type="entry name" value="Trimethylguanosine synthase 1"/>
    <property type="match status" value="1"/>
</dbReference>
<dbReference type="SUPFAM" id="SSF53335">
    <property type="entry name" value="S-adenosyl-L-methionine-dependent methyltransferases"/>
    <property type="match status" value="1"/>
</dbReference>
<feature type="region of interest" description="Disordered" evidence="23">
    <location>
        <begin position="328"/>
        <end position="392"/>
    </location>
</feature>
<evidence type="ECO:0000256" key="18">
    <source>
        <dbReference type="ARBA" id="ARBA00049790"/>
    </source>
</evidence>
<keyword evidence="7" id="KW-0489">Methyltransferase</keyword>
<gene>
    <name evidence="24" type="ORF">GDO78_012461</name>
</gene>
<keyword evidence="9" id="KW-0949">S-adenosyl-L-methionine</keyword>
<evidence type="ECO:0000256" key="5">
    <source>
        <dbReference type="ARBA" id="ARBA00022490"/>
    </source>
</evidence>
<proteinExistence type="inferred from homology"/>
<evidence type="ECO:0000256" key="16">
    <source>
        <dbReference type="ARBA" id="ARBA00048763"/>
    </source>
</evidence>
<dbReference type="EMBL" id="WNTK01000008">
    <property type="protein sequence ID" value="KAG9478812.1"/>
    <property type="molecule type" value="Genomic_DNA"/>
</dbReference>
<protein>
    <recommendedName>
        <fullName evidence="4">Trimethylguanosine synthase</fullName>
    </recommendedName>
    <alternativeName>
        <fullName evidence="18">Cap-specific guanine-N(2) methyltransferase</fullName>
    </alternativeName>
    <alternativeName>
        <fullName evidence="21">Nuclear receptor coactivator 6-interacting protein</fullName>
    </alternativeName>
    <alternativeName>
        <fullName evidence="22">PRIP-interacting protein with methyltransferase motif</fullName>
    </alternativeName>
</protein>
<dbReference type="PANTHER" id="PTHR14741:SF32">
    <property type="entry name" value="TRIMETHYLGUANOSINE SYNTHASE"/>
    <property type="match status" value="1"/>
</dbReference>
<dbReference type="InterPro" id="IPR019012">
    <property type="entry name" value="RNA_cap_Gua-N2-MeTrfase"/>
</dbReference>
<keyword evidence="8" id="KW-0808">Transferase</keyword>
<dbReference type="GO" id="GO:0005737">
    <property type="term" value="C:cytoplasm"/>
    <property type="evidence" value="ECO:0007669"/>
    <property type="project" value="UniProtKB-SubCell"/>
</dbReference>
<evidence type="ECO:0000256" key="19">
    <source>
        <dbReference type="ARBA" id="ARBA00057179"/>
    </source>
</evidence>